<dbReference type="PRINTS" id="PR00039">
    <property type="entry name" value="HTHLYSR"/>
</dbReference>
<dbReference type="SUPFAM" id="SSF46785">
    <property type="entry name" value="Winged helix' DNA-binding domain"/>
    <property type="match status" value="1"/>
</dbReference>
<dbReference type="Pfam" id="PF00126">
    <property type="entry name" value="HTH_1"/>
    <property type="match status" value="1"/>
</dbReference>
<reference evidence="6 7" key="1">
    <citation type="submission" date="2023-07" db="EMBL/GenBank/DDBJ databases">
        <title>Sorghum-associated microbial communities from plants grown in Nebraska, USA.</title>
        <authorList>
            <person name="Schachtman D."/>
        </authorList>
    </citation>
    <scope>NUCLEOTIDE SEQUENCE [LARGE SCALE GENOMIC DNA]</scope>
    <source>
        <strain evidence="6 7">BE308</strain>
    </source>
</reference>
<dbReference type="InterPro" id="IPR005119">
    <property type="entry name" value="LysR_subst-bd"/>
</dbReference>
<keyword evidence="4" id="KW-0804">Transcription</keyword>
<dbReference type="InterPro" id="IPR036388">
    <property type="entry name" value="WH-like_DNA-bd_sf"/>
</dbReference>
<proteinExistence type="inferred from homology"/>
<organism evidence="6 7">
    <name type="scientific">Rhodoferax saidenbachensis</name>
    <dbReference type="NCBI Taxonomy" id="1484693"/>
    <lineage>
        <taxon>Bacteria</taxon>
        <taxon>Pseudomonadati</taxon>
        <taxon>Pseudomonadota</taxon>
        <taxon>Betaproteobacteria</taxon>
        <taxon>Burkholderiales</taxon>
        <taxon>Comamonadaceae</taxon>
        <taxon>Rhodoferax</taxon>
    </lineage>
</organism>
<dbReference type="CDD" id="cd08432">
    <property type="entry name" value="PBP2_GcdR_TrpI_HvrB_AmpR_like"/>
    <property type="match status" value="1"/>
</dbReference>
<dbReference type="PANTHER" id="PTHR30537">
    <property type="entry name" value="HTH-TYPE TRANSCRIPTIONAL REGULATOR"/>
    <property type="match status" value="1"/>
</dbReference>
<sequence length="287" mass="31770">MQLPPLLALRFFEATARWLSVKLAAEELCVTPGAVSQQLRKLEDFLGCPLFERLPRGLALTPAGREYQATCQEALAMIARATAKLTQTQRQTIVVSCTPQFAAQWLVPRLQGFMQESPTIDVHVSTTLRMVDLHTEEVHFAIRHGLGRYPGLRAETLMEGDYIAVCSPELIQPRTSMTAADIQSHLLLHDEGRKDWRLWLDAQGLSQVDSSGGVVFVDSNAAIEAALAGLGYALVRRGLVETELAAGRLLSVQATALHLPMAYYLVYLPETLADPTMARFREWVMAL</sequence>
<keyword evidence="7" id="KW-1185">Reference proteome</keyword>
<dbReference type="PROSITE" id="PS50931">
    <property type="entry name" value="HTH_LYSR"/>
    <property type="match status" value="1"/>
</dbReference>
<gene>
    <name evidence="6" type="ORF">J2X15_000770</name>
</gene>
<dbReference type="RefSeq" id="WP_310339625.1">
    <property type="nucleotide sequence ID" value="NZ_JAVDXO010000001.1"/>
</dbReference>
<dbReference type="Gene3D" id="3.40.190.10">
    <property type="entry name" value="Periplasmic binding protein-like II"/>
    <property type="match status" value="2"/>
</dbReference>
<accession>A0ABU1ZIZ1</accession>
<evidence type="ECO:0000256" key="2">
    <source>
        <dbReference type="ARBA" id="ARBA00023015"/>
    </source>
</evidence>
<dbReference type="InterPro" id="IPR036390">
    <property type="entry name" value="WH_DNA-bd_sf"/>
</dbReference>
<keyword evidence="3" id="KW-0238">DNA-binding</keyword>
<evidence type="ECO:0000313" key="7">
    <source>
        <dbReference type="Proteomes" id="UP001268089"/>
    </source>
</evidence>
<dbReference type="SUPFAM" id="SSF53850">
    <property type="entry name" value="Periplasmic binding protein-like II"/>
    <property type="match status" value="1"/>
</dbReference>
<dbReference type="PANTHER" id="PTHR30537:SF26">
    <property type="entry name" value="GLYCINE CLEAVAGE SYSTEM TRANSCRIPTIONAL ACTIVATOR"/>
    <property type="match status" value="1"/>
</dbReference>
<feature type="domain" description="HTH lysR-type" evidence="5">
    <location>
        <begin position="4"/>
        <end position="61"/>
    </location>
</feature>
<evidence type="ECO:0000259" key="5">
    <source>
        <dbReference type="PROSITE" id="PS50931"/>
    </source>
</evidence>
<dbReference type="NCBIfam" id="NF008352">
    <property type="entry name" value="PRK11139.1"/>
    <property type="match status" value="1"/>
</dbReference>
<protein>
    <submittedName>
        <fullName evidence="6">LysR family glycine cleavage system transcriptional activator</fullName>
    </submittedName>
</protein>
<evidence type="ECO:0000256" key="4">
    <source>
        <dbReference type="ARBA" id="ARBA00023163"/>
    </source>
</evidence>
<dbReference type="EMBL" id="JAVDXO010000001">
    <property type="protein sequence ID" value="MDR7305504.1"/>
    <property type="molecule type" value="Genomic_DNA"/>
</dbReference>
<evidence type="ECO:0000313" key="6">
    <source>
        <dbReference type="EMBL" id="MDR7305504.1"/>
    </source>
</evidence>
<name>A0ABU1ZIZ1_9BURK</name>
<dbReference type="InterPro" id="IPR058163">
    <property type="entry name" value="LysR-type_TF_proteobact-type"/>
</dbReference>
<dbReference type="Gene3D" id="1.10.10.10">
    <property type="entry name" value="Winged helix-like DNA-binding domain superfamily/Winged helix DNA-binding domain"/>
    <property type="match status" value="1"/>
</dbReference>
<comment type="caution">
    <text evidence="6">The sequence shown here is derived from an EMBL/GenBank/DDBJ whole genome shotgun (WGS) entry which is preliminary data.</text>
</comment>
<dbReference type="Pfam" id="PF03466">
    <property type="entry name" value="LysR_substrate"/>
    <property type="match status" value="1"/>
</dbReference>
<dbReference type="InterPro" id="IPR000847">
    <property type="entry name" value="LysR_HTH_N"/>
</dbReference>
<evidence type="ECO:0000256" key="3">
    <source>
        <dbReference type="ARBA" id="ARBA00023125"/>
    </source>
</evidence>
<evidence type="ECO:0000256" key="1">
    <source>
        <dbReference type="ARBA" id="ARBA00009437"/>
    </source>
</evidence>
<comment type="similarity">
    <text evidence="1">Belongs to the LysR transcriptional regulatory family.</text>
</comment>
<keyword evidence="2" id="KW-0805">Transcription regulation</keyword>
<dbReference type="Proteomes" id="UP001268089">
    <property type="component" value="Unassembled WGS sequence"/>
</dbReference>